<evidence type="ECO:0000313" key="2">
    <source>
        <dbReference type="Proteomes" id="UP001476798"/>
    </source>
</evidence>
<gene>
    <name evidence="1" type="ORF">GOODEAATRI_031646</name>
</gene>
<comment type="caution">
    <text evidence="1">The sequence shown here is derived from an EMBL/GenBank/DDBJ whole genome shotgun (WGS) entry which is preliminary data.</text>
</comment>
<accession>A0ABV0PTC1</accession>
<dbReference type="Proteomes" id="UP001476798">
    <property type="component" value="Unassembled WGS sequence"/>
</dbReference>
<dbReference type="EMBL" id="JAHRIO010085461">
    <property type="protein sequence ID" value="MEQ2186730.1"/>
    <property type="molecule type" value="Genomic_DNA"/>
</dbReference>
<sequence length="146" mass="16880">MTSAQQLLRSQRDQLLNWTCDHPTPLLRWLRDDEVLSPSSYLSLLEKSPSNAVAQALELACASEESSLRFLQVLREVQDYYCKDLHIWVDRHCRSNANRQPPSEMVIVEDKHKKPKGPMAKLFKKKNKGFSVAEEVKGKKKIFNKN</sequence>
<name>A0ABV0PTC1_9TELE</name>
<organism evidence="1 2">
    <name type="scientific">Goodea atripinnis</name>
    <dbReference type="NCBI Taxonomy" id="208336"/>
    <lineage>
        <taxon>Eukaryota</taxon>
        <taxon>Metazoa</taxon>
        <taxon>Chordata</taxon>
        <taxon>Craniata</taxon>
        <taxon>Vertebrata</taxon>
        <taxon>Euteleostomi</taxon>
        <taxon>Actinopterygii</taxon>
        <taxon>Neopterygii</taxon>
        <taxon>Teleostei</taxon>
        <taxon>Neoteleostei</taxon>
        <taxon>Acanthomorphata</taxon>
        <taxon>Ovalentaria</taxon>
        <taxon>Atherinomorphae</taxon>
        <taxon>Cyprinodontiformes</taxon>
        <taxon>Goodeidae</taxon>
        <taxon>Goodea</taxon>
    </lineage>
</organism>
<evidence type="ECO:0000313" key="1">
    <source>
        <dbReference type="EMBL" id="MEQ2186730.1"/>
    </source>
</evidence>
<dbReference type="Gene3D" id="1.10.533.10">
    <property type="entry name" value="Death Domain, Fas"/>
    <property type="match status" value="1"/>
</dbReference>
<dbReference type="InterPro" id="IPR011029">
    <property type="entry name" value="DEATH-like_dom_sf"/>
</dbReference>
<reference evidence="1 2" key="1">
    <citation type="submission" date="2021-06" db="EMBL/GenBank/DDBJ databases">
        <authorList>
            <person name="Palmer J.M."/>
        </authorList>
    </citation>
    <scope>NUCLEOTIDE SEQUENCE [LARGE SCALE GENOMIC DNA]</scope>
    <source>
        <strain evidence="1 2">GA_2019</strain>
        <tissue evidence="1">Muscle</tissue>
    </source>
</reference>
<keyword evidence="2" id="KW-1185">Reference proteome</keyword>
<protein>
    <submittedName>
        <fullName evidence="1">Uncharacterized protein</fullName>
    </submittedName>
</protein>
<proteinExistence type="predicted"/>